<dbReference type="EMBL" id="FOGU01000011">
    <property type="protein sequence ID" value="SES33768.1"/>
    <property type="molecule type" value="Genomic_DNA"/>
</dbReference>
<keyword evidence="1" id="KW-0805">Transcription regulation</keyword>
<dbReference type="PANTHER" id="PTHR43537:SF5">
    <property type="entry name" value="UXU OPERON TRANSCRIPTIONAL REGULATOR"/>
    <property type="match status" value="1"/>
</dbReference>
<keyword evidence="6" id="KW-1185">Reference proteome</keyword>
<dbReference type="Pfam" id="PF00392">
    <property type="entry name" value="GntR"/>
    <property type="match status" value="1"/>
</dbReference>
<dbReference type="Proteomes" id="UP000198885">
    <property type="component" value="Unassembled WGS sequence"/>
</dbReference>
<dbReference type="STRING" id="641238.SAMN04490244_11119"/>
<dbReference type="SMART" id="SM00345">
    <property type="entry name" value="HTH_GNTR"/>
    <property type="match status" value="1"/>
</dbReference>
<feature type="domain" description="HTH gntR-type" evidence="4">
    <location>
        <begin position="8"/>
        <end position="76"/>
    </location>
</feature>
<dbReference type="AlphaFoldDB" id="A0A1H9WIQ7"/>
<dbReference type="Gene3D" id="1.20.120.530">
    <property type="entry name" value="GntR ligand-binding domain-like"/>
    <property type="match status" value="1"/>
</dbReference>
<dbReference type="InterPro" id="IPR036390">
    <property type="entry name" value="WH_DNA-bd_sf"/>
</dbReference>
<keyword evidence="2" id="KW-0238">DNA-binding</keyword>
<evidence type="ECO:0000313" key="6">
    <source>
        <dbReference type="Proteomes" id="UP000198885"/>
    </source>
</evidence>
<keyword evidence="3" id="KW-0804">Transcription</keyword>
<dbReference type="SMART" id="SM00895">
    <property type="entry name" value="FCD"/>
    <property type="match status" value="1"/>
</dbReference>
<evidence type="ECO:0000256" key="3">
    <source>
        <dbReference type="ARBA" id="ARBA00023163"/>
    </source>
</evidence>
<evidence type="ECO:0000256" key="1">
    <source>
        <dbReference type="ARBA" id="ARBA00023015"/>
    </source>
</evidence>
<dbReference type="SUPFAM" id="SSF48008">
    <property type="entry name" value="GntR ligand-binding domain-like"/>
    <property type="match status" value="1"/>
</dbReference>
<dbReference type="RefSeq" id="WP_092695588.1">
    <property type="nucleotide sequence ID" value="NZ_CBDDGO010000004.1"/>
</dbReference>
<protein>
    <submittedName>
        <fullName evidence="5">Transcriptional regulator, GntR family</fullName>
    </submittedName>
</protein>
<gene>
    <name evidence="5" type="ORF">SAMN04490244_11119</name>
</gene>
<accession>A0A1H9WIQ7</accession>
<dbReference type="Gene3D" id="1.10.10.10">
    <property type="entry name" value="Winged helix-like DNA-binding domain superfamily/Winged helix DNA-binding domain"/>
    <property type="match status" value="1"/>
</dbReference>
<dbReference type="SUPFAM" id="SSF46785">
    <property type="entry name" value="Winged helix' DNA-binding domain"/>
    <property type="match status" value="1"/>
</dbReference>
<dbReference type="PROSITE" id="PS50949">
    <property type="entry name" value="HTH_GNTR"/>
    <property type="match status" value="1"/>
</dbReference>
<evidence type="ECO:0000259" key="4">
    <source>
        <dbReference type="PROSITE" id="PS50949"/>
    </source>
</evidence>
<evidence type="ECO:0000256" key="2">
    <source>
        <dbReference type="ARBA" id="ARBA00023125"/>
    </source>
</evidence>
<organism evidence="5 6">
    <name type="scientific">Tranquillimonas rosea</name>
    <dbReference type="NCBI Taxonomy" id="641238"/>
    <lineage>
        <taxon>Bacteria</taxon>
        <taxon>Pseudomonadati</taxon>
        <taxon>Pseudomonadota</taxon>
        <taxon>Alphaproteobacteria</taxon>
        <taxon>Rhodobacterales</taxon>
        <taxon>Roseobacteraceae</taxon>
        <taxon>Tranquillimonas</taxon>
    </lineage>
</organism>
<dbReference type="PANTHER" id="PTHR43537">
    <property type="entry name" value="TRANSCRIPTIONAL REGULATOR, GNTR FAMILY"/>
    <property type="match status" value="1"/>
</dbReference>
<dbReference type="OrthoDB" id="9028214at2"/>
<name>A0A1H9WIQ7_9RHOB</name>
<dbReference type="InterPro" id="IPR008920">
    <property type="entry name" value="TF_FadR/GntR_C"/>
</dbReference>
<reference evidence="5 6" key="1">
    <citation type="submission" date="2016-10" db="EMBL/GenBank/DDBJ databases">
        <authorList>
            <person name="de Groot N.N."/>
        </authorList>
    </citation>
    <scope>NUCLEOTIDE SEQUENCE [LARGE SCALE GENOMIC DNA]</scope>
    <source>
        <strain evidence="5 6">DSM 23042</strain>
    </source>
</reference>
<dbReference type="GO" id="GO:0003677">
    <property type="term" value="F:DNA binding"/>
    <property type="evidence" value="ECO:0007669"/>
    <property type="project" value="UniProtKB-KW"/>
</dbReference>
<dbReference type="InterPro" id="IPR000524">
    <property type="entry name" value="Tscrpt_reg_HTH_GntR"/>
</dbReference>
<sequence>MNEHDEKAPVAQTAARRLQEMIRSGELKKGEKIPSQRVLSERLRVSRPSLREALLTLETLGLVRTLPARGTFVVDPDGRQQAAAVWRYDDAYSIDEVFQSRLLIETELCRLAAAVITPAALDAMSAANAEFESAWQSGDLLTHVEADLRFHRLIAEACPNRMLRRLYESVQELLTESQRQPIPNTAVDRMAQSIQEHRDIVAALQRRDGAAAAGAMGAHVGNTARSAGATLD</sequence>
<evidence type="ECO:0000313" key="5">
    <source>
        <dbReference type="EMBL" id="SES33768.1"/>
    </source>
</evidence>
<dbReference type="CDD" id="cd07377">
    <property type="entry name" value="WHTH_GntR"/>
    <property type="match status" value="1"/>
</dbReference>
<proteinExistence type="predicted"/>
<dbReference type="InterPro" id="IPR036388">
    <property type="entry name" value="WH-like_DNA-bd_sf"/>
</dbReference>
<dbReference type="Pfam" id="PF07729">
    <property type="entry name" value="FCD"/>
    <property type="match status" value="1"/>
</dbReference>
<dbReference type="GO" id="GO:0003700">
    <property type="term" value="F:DNA-binding transcription factor activity"/>
    <property type="evidence" value="ECO:0007669"/>
    <property type="project" value="InterPro"/>
</dbReference>
<dbReference type="PRINTS" id="PR00035">
    <property type="entry name" value="HTHGNTR"/>
</dbReference>
<dbReference type="InterPro" id="IPR011711">
    <property type="entry name" value="GntR_C"/>
</dbReference>